<evidence type="ECO:0000256" key="1">
    <source>
        <dbReference type="SAM" id="MobiDB-lite"/>
    </source>
</evidence>
<evidence type="ECO:0000313" key="2">
    <source>
        <dbReference type="EMBL" id="RAR01894.1"/>
    </source>
</evidence>
<gene>
    <name evidence="2" type="ORF">DDE83_008764</name>
</gene>
<accession>A0A364MSE8</accession>
<dbReference type="STRING" id="183478.A0A364MSE8"/>
<organism evidence="2 3">
    <name type="scientific">Stemphylium lycopersici</name>
    <name type="common">Tomato gray leaf spot disease fungus</name>
    <name type="synonym">Thyrospora lycopersici</name>
    <dbReference type="NCBI Taxonomy" id="183478"/>
    <lineage>
        <taxon>Eukaryota</taxon>
        <taxon>Fungi</taxon>
        <taxon>Dikarya</taxon>
        <taxon>Ascomycota</taxon>
        <taxon>Pezizomycotina</taxon>
        <taxon>Dothideomycetes</taxon>
        <taxon>Pleosporomycetidae</taxon>
        <taxon>Pleosporales</taxon>
        <taxon>Pleosporineae</taxon>
        <taxon>Pleosporaceae</taxon>
        <taxon>Stemphylium</taxon>
    </lineage>
</organism>
<comment type="caution">
    <text evidence="2">The sequence shown here is derived from an EMBL/GenBank/DDBJ whole genome shotgun (WGS) entry which is preliminary data.</text>
</comment>
<dbReference type="AlphaFoldDB" id="A0A364MSE8"/>
<feature type="region of interest" description="Disordered" evidence="1">
    <location>
        <begin position="162"/>
        <end position="188"/>
    </location>
</feature>
<reference evidence="3" key="1">
    <citation type="submission" date="2018-05" db="EMBL/GenBank/DDBJ databases">
        <title>Draft genome sequence of Stemphylium lycopersici strain CIDEFI 213.</title>
        <authorList>
            <person name="Medina R."/>
            <person name="Franco M.E.E."/>
            <person name="Lucentini C.G."/>
            <person name="Saparrat M.C.N."/>
            <person name="Balatti P.A."/>
        </authorList>
    </citation>
    <scope>NUCLEOTIDE SEQUENCE [LARGE SCALE GENOMIC DNA]</scope>
    <source>
        <strain evidence="3">CIDEFI 213</strain>
    </source>
</reference>
<feature type="region of interest" description="Disordered" evidence="1">
    <location>
        <begin position="329"/>
        <end position="355"/>
    </location>
</feature>
<feature type="compositionally biased region" description="Polar residues" evidence="1">
    <location>
        <begin position="178"/>
        <end position="188"/>
    </location>
</feature>
<sequence length="395" mass="44839">MANNDDHNRTHHRPEDNPFIAFRRFTDSQVSSLLNTVFTLPATLANYNNAHHAREQCLFGKADQRQCDKLKDIEAGISELRNEGRELFRVGDVQAVLRNSEELMRLDRRADDIRREILGGSGRYVQHKVAPHDNGDIVERVANEKGQEWGWSWDWGFPRPFDHGHESSRGGAEEQTTRESTTPDSVSRTLGLVSELANAFEDWRIAAAAHADGQWDHPSYAPSSLETNPAMDAAGVAWIAAYQDLIVTEARERRNRKKSEGLMPGRIAKTPISQQQLEEAMGRDGEPTCPSSLQSGWLFQPKIPITQRQLEETLDRDAEPSCPRLAAQDEPSYEYSHDHEDQHDDPPTPRRKPNSFAQMLGLDHTAESENETAKWMYMSILTLRPKVPLLRHLPQ</sequence>
<name>A0A364MSE8_STELY</name>
<feature type="compositionally biased region" description="Basic and acidic residues" evidence="1">
    <location>
        <begin position="335"/>
        <end position="348"/>
    </location>
</feature>
<keyword evidence="3" id="KW-1185">Reference proteome</keyword>
<protein>
    <submittedName>
        <fullName evidence="2">Uncharacterized protein</fullName>
    </submittedName>
</protein>
<feature type="compositionally biased region" description="Basic and acidic residues" evidence="1">
    <location>
        <begin position="162"/>
        <end position="177"/>
    </location>
</feature>
<evidence type="ECO:0000313" key="3">
    <source>
        <dbReference type="Proteomes" id="UP000249619"/>
    </source>
</evidence>
<dbReference type="Proteomes" id="UP000249619">
    <property type="component" value="Unassembled WGS sequence"/>
</dbReference>
<dbReference type="EMBL" id="QGDH01000243">
    <property type="protein sequence ID" value="RAR01894.1"/>
    <property type="molecule type" value="Genomic_DNA"/>
</dbReference>
<proteinExistence type="predicted"/>